<evidence type="ECO:0000259" key="3">
    <source>
        <dbReference type="Pfam" id="PF22659"/>
    </source>
</evidence>
<feature type="region of interest" description="Disordered" evidence="1">
    <location>
        <begin position="125"/>
        <end position="152"/>
    </location>
</feature>
<evidence type="ECO:0000259" key="2">
    <source>
        <dbReference type="Pfam" id="PF22658"/>
    </source>
</evidence>
<dbReference type="AlphaFoldDB" id="A0A0P1G108"/>
<evidence type="ECO:0000256" key="1">
    <source>
        <dbReference type="SAM" id="MobiDB-lite"/>
    </source>
</evidence>
<organism evidence="4 5">
    <name type="scientific">Tropicibacter naphthalenivorans</name>
    <dbReference type="NCBI Taxonomy" id="441103"/>
    <lineage>
        <taxon>Bacteria</taxon>
        <taxon>Pseudomonadati</taxon>
        <taxon>Pseudomonadota</taxon>
        <taxon>Alphaproteobacteria</taxon>
        <taxon>Rhodobacterales</taxon>
        <taxon>Roseobacteraceae</taxon>
        <taxon>Tropicibacter</taxon>
    </lineage>
</organism>
<dbReference type="InterPro" id="IPR029068">
    <property type="entry name" value="Glyas_Bleomycin-R_OHBP_Dase"/>
</dbReference>
<gene>
    <name evidence="4" type="ORF">TRN7648_00348</name>
</gene>
<dbReference type="SUPFAM" id="SSF54593">
    <property type="entry name" value="Glyoxalase/Bleomycin resistance protein/Dihydroxybiphenyl dioxygenase"/>
    <property type="match status" value="1"/>
</dbReference>
<dbReference type="InterPro" id="IPR058998">
    <property type="entry name" value="YycE-like_N"/>
</dbReference>
<name>A0A0P1G108_9RHOB</name>
<dbReference type="Pfam" id="PF22658">
    <property type="entry name" value="YycE-like_N"/>
    <property type="match status" value="1"/>
</dbReference>
<dbReference type="Pfam" id="PF22659">
    <property type="entry name" value="YycE-like_C"/>
    <property type="match status" value="1"/>
</dbReference>
<protein>
    <submittedName>
        <fullName evidence="4">Uncharacterized protein</fullName>
    </submittedName>
</protein>
<feature type="domain" description="YycE-like N-terminal" evidence="2">
    <location>
        <begin position="5"/>
        <end position="56"/>
    </location>
</feature>
<accession>A0A0P1G108</accession>
<dbReference type="InterPro" id="IPR058997">
    <property type="entry name" value="YycE-like_C"/>
</dbReference>
<feature type="compositionally biased region" description="Low complexity" evidence="1">
    <location>
        <begin position="139"/>
        <end position="152"/>
    </location>
</feature>
<dbReference type="CDD" id="cd06587">
    <property type="entry name" value="VOC"/>
    <property type="match status" value="1"/>
</dbReference>
<evidence type="ECO:0000313" key="4">
    <source>
        <dbReference type="EMBL" id="CUH75260.1"/>
    </source>
</evidence>
<dbReference type="EMBL" id="CYSE01000001">
    <property type="protein sequence ID" value="CUH75260.1"/>
    <property type="molecule type" value="Genomic_DNA"/>
</dbReference>
<dbReference type="Proteomes" id="UP000054935">
    <property type="component" value="Unassembled WGS sequence"/>
</dbReference>
<evidence type="ECO:0000313" key="5">
    <source>
        <dbReference type="Proteomes" id="UP000054935"/>
    </source>
</evidence>
<dbReference type="Gene3D" id="3.10.180.10">
    <property type="entry name" value="2,3-Dihydroxybiphenyl 1,2-Dioxygenase, domain 1"/>
    <property type="match status" value="1"/>
</dbReference>
<keyword evidence="5" id="KW-1185">Reference proteome</keyword>
<sequence>MIPKLRIARPSDDLDALLPFYVDGLGFEVLTRFEDHNGFDGIMLGHAQAPWHLEFTRAHGHHAGRAPTQDNLLVLYLPDADDFARAIKRMTGAGFAPAPPSTPTGTALAKPTRIQTVTAWCCKTATGRSSPTPPNALSLGATAQGTAGGAPLAQPNSVRVADPAHAPQRTAHDLRRCRL</sequence>
<feature type="domain" description="YycE-like C-terminal" evidence="3">
    <location>
        <begin position="70"/>
        <end position="103"/>
    </location>
</feature>
<reference evidence="4 5" key="1">
    <citation type="submission" date="2015-09" db="EMBL/GenBank/DDBJ databases">
        <authorList>
            <consortium name="Swine Surveillance"/>
        </authorList>
    </citation>
    <scope>NUCLEOTIDE SEQUENCE [LARGE SCALE GENOMIC DNA]</scope>
    <source>
        <strain evidence="4 5">CECT 7648</strain>
    </source>
</reference>
<proteinExistence type="predicted"/>
<dbReference type="STRING" id="441103.TRN7648_00348"/>